<comment type="cofactor">
    <cofactor evidence="1">
        <name>L-ascorbate</name>
        <dbReference type="ChEBI" id="CHEBI:38290"/>
    </cofactor>
</comment>
<keyword evidence="5 8" id="KW-0560">Oxidoreductase</keyword>
<protein>
    <submittedName>
        <fullName evidence="8">Procollagen-proline dioxygenase</fullName>
        <ecNumber evidence="8">1.14.11.2</ecNumber>
    </submittedName>
</protein>
<evidence type="ECO:0000259" key="7">
    <source>
        <dbReference type="PROSITE" id="PS51471"/>
    </source>
</evidence>
<dbReference type="GO" id="GO:0031418">
    <property type="term" value="F:L-ascorbic acid binding"/>
    <property type="evidence" value="ECO:0007669"/>
    <property type="project" value="UniProtKB-KW"/>
</dbReference>
<dbReference type="GO" id="GO:0005506">
    <property type="term" value="F:iron ion binding"/>
    <property type="evidence" value="ECO:0007669"/>
    <property type="project" value="InterPro"/>
</dbReference>
<sequence>MKRGMKQDVTRAREPGSEGVMREMDAAWQQWLTTNVGRGCTPESMVDAMVQAGFDKDAAREIVRRAASNTGAEAAVIETPPDEAGAYDYDACPVAAGNIVRAHDRDVAVRVRFERPQVIVFDDVLSRDECDELIERARHRLKRSTTVNPESGREDVIQLRTSEGFWFQRCEDAFIERLDRRISALMNWPLEHGEGLQILHYTKGGEYRPHFDYFPPSQSGSVLHTSRGGQRVATLIVYLSDVAGGGETVFPNAGLAVMARQGGAIYFRYLNGHRQLDPLTLHGGAPVTNGEKWIMTKWMRERPYV</sequence>
<dbReference type="EMBL" id="CP001044">
    <property type="protein sequence ID" value="ACC74407.1"/>
    <property type="molecule type" value="Genomic_DNA"/>
</dbReference>
<dbReference type="InterPro" id="IPR045054">
    <property type="entry name" value="P4HA-like"/>
</dbReference>
<keyword evidence="3" id="KW-0847">Vitamin C</keyword>
<dbReference type="Gene3D" id="2.60.120.620">
    <property type="entry name" value="q2cbj1_9rhob like domain"/>
    <property type="match status" value="1"/>
</dbReference>
<dbReference type="PANTHER" id="PTHR10869:SF246">
    <property type="entry name" value="TRANSMEMBRANE PROLYL 4-HYDROXYLASE"/>
    <property type="match status" value="1"/>
</dbReference>
<reference evidence="9" key="1">
    <citation type="journal article" date="2014" name="Stand. Genomic Sci.">
        <title>Complete genome sequence of Burkholderia phymatum STM815(T), a broad host range and efficient nitrogen-fixing symbiont of Mimosa species.</title>
        <authorList>
            <person name="Moulin L."/>
            <person name="Klonowska A."/>
            <person name="Caroline B."/>
            <person name="Booth K."/>
            <person name="Vriezen J.A."/>
            <person name="Melkonian R."/>
            <person name="James E.K."/>
            <person name="Young J.P."/>
            <person name="Bena G."/>
            <person name="Hauser L."/>
            <person name="Land M."/>
            <person name="Kyrpides N."/>
            <person name="Bruce D."/>
            <person name="Chain P."/>
            <person name="Copeland A."/>
            <person name="Pitluck S."/>
            <person name="Woyke T."/>
            <person name="Lizotte-Waniewski M."/>
            <person name="Bristow J."/>
            <person name="Riley M."/>
        </authorList>
    </citation>
    <scope>NUCLEOTIDE SEQUENCE [LARGE SCALE GENOMIC DNA]</scope>
    <source>
        <strain evidence="9">DSM 17167 / CIP 108236 / LMG 21445 / STM815</strain>
    </source>
</reference>
<proteinExistence type="predicted"/>
<dbReference type="PROSITE" id="PS51471">
    <property type="entry name" value="FE2OG_OXY"/>
    <property type="match status" value="1"/>
</dbReference>
<dbReference type="InterPro" id="IPR006620">
    <property type="entry name" value="Pro_4_hyd_alph"/>
</dbReference>
<dbReference type="Proteomes" id="UP000001192">
    <property type="component" value="Chromosome 2"/>
</dbReference>
<evidence type="ECO:0000256" key="4">
    <source>
        <dbReference type="ARBA" id="ARBA00022964"/>
    </source>
</evidence>
<dbReference type="AlphaFoldDB" id="B2JN14"/>
<feature type="domain" description="Fe2OG dioxygenase" evidence="7">
    <location>
        <begin position="192"/>
        <end position="301"/>
    </location>
</feature>
<keyword evidence="6" id="KW-0408">Iron</keyword>
<evidence type="ECO:0000313" key="8">
    <source>
        <dbReference type="EMBL" id="ACC74407.1"/>
    </source>
</evidence>
<dbReference type="GO" id="GO:0004656">
    <property type="term" value="F:procollagen-proline 4-dioxygenase activity"/>
    <property type="evidence" value="ECO:0007669"/>
    <property type="project" value="UniProtKB-EC"/>
</dbReference>
<name>B2JN14_PARP8</name>
<dbReference type="SMART" id="SM00702">
    <property type="entry name" value="P4Hc"/>
    <property type="match status" value="1"/>
</dbReference>
<evidence type="ECO:0000256" key="5">
    <source>
        <dbReference type="ARBA" id="ARBA00023002"/>
    </source>
</evidence>
<gene>
    <name evidence="8" type="ordered locus">Bphy_5329</name>
</gene>
<evidence type="ECO:0000256" key="6">
    <source>
        <dbReference type="ARBA" id="ARBA00023004"/>
    </source>
</evidence>
<dbReference type="STRING" id="391038.Bphy_5329"/>
<evidence type="ECO:0000313" key="9">
    <source>
        <dbReference type="Proteomes" id="UP000001192"/>
    </source>
</evidence>
<dbReference type="Pfam" id="PF13640">
    <property type="entry name" value="2OG-FeII_Oxy_3"/>
    <property type="match status" value="1"/>
</dbReference>
<evidence type="ECO:0000256" key="1">
    <source>
        <dbReference type="ARBA" id="ARBA00001961"/>
    </source>
</evidence>
<keyword evidence="2" id="KW-0479">Metal-binding</keyword>
<dbReference type="InterPro" id="IPR005123">
    <property type="entry name" value="Oxoglu/Fe-dep_dioxygenase_dom"/>
</dbReference>
<evidence type="ECO:0000256" key="3">
    <source>
        <dbReference type="ARBA" id="ARBA00022896"/>
    </source>
</evidence>
<evidence type="ECO:0000256" key="2">
    <source>
        <dbReference type="ARBA" id="ARBA00022723"/>
    </source>
</evidence>
<accession>B2JN14</accession>
<dbReference type="InterPro" id="IPR044862">
    <property type="entry name" value="Pro_4_hyd_alph_FE2OG_OXY"/>
</dbReference>
<keyword evidence="4 8" id="KW-0223">Dioxygenase</keyword>
<dbReference type="HOGENOM" id="CLU_058132_3_0_4"/>
<organism evidence="8 9">
    <name type="scientific">Paraburkholderia phymatum (strain DSM 17167 / CIP 108236 / LMG 21445 / STM815)</name>
    <name type="common">Burkholderia phymatum</name>
    <dbReference type="NCBI Taxonomy" id="391038"/>
    <lineage>
        <taxon>Bacteria</taxon>
        <taxon>Pseudomonadati</taxon>
        <taxon>Pseudomonadota</taxon>
        <taxon>Betaproteobacteria</taxon>
        <taxon>Burkholderiales</taxon>
        <taxon>Burkholderiaceae</taxon>
        <taxon>Paraburkholderia</taxon>
    </lineage>
</organism>
<dbReference type="PANTHER" id="PTHR10869">
    <property type="entry name" value="PROLYL 4-HYDROXYLASE ALPHA SUBUNIT"/>
    <property type="match status" value="1"/>
</dbReference>
<dbReference type="KEGG" id="bph:Bphy_5329"/>
<dbReference type="eggNOG" id="COG3751">
    <property type="taxonomic scope" value="Bacteria"/>
</dbReference>
<dbReference type="EC" id="1.14.11.2" evidence="8"/>
<keyword evidence="9" id="KW-1185">Reference proteome</keyword>